<organism evidence="3 4">
    <name type="scientific">Paenibacillus lentus</name>
    <dbReference type="NCBI Taxonomy" id="1338368"/>
    <lineage>
        <taxon>Bacteria</taxon>
        <taxon>Bacillati</taxon>
        <taxon>Bacillota</taxon>
        <taxon>Bacilli</taxon>
        <taxon>Bacillales</taxon>
        <taxon>Paenibacillaceae</taxon>
        <taxon>Paenibacillus</taxon>
    </lineage>
</organism>
<evidence type="ECO:0000256" key="1">
    <source>
        <dbReference type="SAM" id="MobiDB-lite"/>
    </source>
</evidence>
<dbReference type="Gene3D" id="3.90.1010.20">
    <property type="match status" value="2"/>
</dbReference>
<dbReference type="OrthoDB" id="384237at2"/>
<evidence type="ECO:0000313" key="4">
    <source>
        <dbReference type="Proteomes" id="UP000273145"/>
    </source>
</evidence>
<gene>
    <name evidence="3" type="ORF">EIM92_00830</name>
</gene>
<dbReference type="RefSeq" id="WP_125081052.1">
    <property type="nucleotide sequence ID" value="NZ_CP034248.1"/>
</dbReference>
<dbReference type="Proteomes" id="UP000273145">
    <property type="component" value="Chromosome"/>
</dbReference>
<evidence type="ECO:0000313" key="3">
    <source>
        <dbReference type="EMBL" id="AZK44916.1"/>
    </source>
</evidence>
<accession>A0A3Q8S3D9</accession>
<feature type="signal peptide" evidence="2">
    <location>
        <begin position="1"/>
        <end position="22"/>
    </location>
</feature>
<feature type="region of interest" description="Disordered" evidence="1">
    <location>
        <begin position="28"/>
        <end position="50"/>
    </location>
</feature>
<dbReference type="KEGG" id="plen:EIM92_00830"/>
<dbReference type="PROSITE" id="PS51257">
    <property type="entry name" value="PROKAR_LIPOPROTEIN"/>
    <property type="match status" value="1"/>
</dbReference>
<dbReference type="EMBL" id="CP034248">
    <property type="protein sequence ID" value="AZK44916.1"/>
    <property type="molecule type" value="Genomic_DNA"/>
</dbReference>
<proteinExistence type="predicted"/>
<name>A0A3Q8S3D9_9BACL</name>
<keyword evidence="4" id="KW-1185">Reference proteome</keyword>
<evidence type="ECO:0000256" key="2">
    <source>
        <dbReference type="SAM" id="SignalP"/>
    </source>
</evidence>
<sequence length="302" mass="32313">MKKASIILCSALLLGLLAGCGAKNEANTAEPANNAPATENTANNSNAEAPAAEGNFQDGLYFALDKEDPKTGWQYFVKLQVEGGKITDVEWNGTNATVPVDKVTYSEQGKYGMKEKGNAQAEWHEQAAKAEQFLIEKQDTKAVTLDEEGRTDAISGVSIHVNELFDLADKALAAGPIEPGPYKDGNYHAEADKFAEGSGWKETVDVIVSAGNIVRVNFSGVNEAGEDKRQNSIDGKYAMVANGGAQAEWHEQAAKAEQYLIEKQDPAALSFTEDGKTDAISGVSISLKSYYDLAAKALEQAK</sequence>
<reference evidence="3 4" key="1">
    <citation type="submission" date="2018-11" db="EMBL/GenBank/DDBJ databases">
        <title>Genome sequencing of Paenibacillus lentus DSM25539(T).</title>
        <authorList>
            <person name="Kook J.-K."/>
            <person name="Park S.-N."/>
            <person name="Lim Y.K."/>
        </authorList>
    </citation>
    <scope>NUCLEOTIDE SEQUENCE [LARGE SCALE GENOMIC DNA]</scope>
    <source>
        <strain evidence="3 4">DSM 25539</strain>
    </source>
</reference>
<dbReference type="AlphaFoldDB" id="A0A3Q8S3D9"/>
<feature type="chain" id="PRO_5038917947" evidence="2">
    <location>
        <begin position="23"/>
        <end position="302"/>
    </location>
</feature>
<protein>
    <submittedName>
        <fullName evidence="3">FMN-binding protein</fullName>
    </submittedName>
</protein>
<keyword evidence="2" id="KW-0732">Signal</keyword>